<dbReference type="EMBL" id="JH126399">
    <property type="protein sequence ID" value="EGX95989.1"/>
    <property type="molecule type" value="Genomic_DNA"/>
</dbReference>
<protein>
    <submittedName>
        <fullName evidence="1">Uncharacterized protein</fullName>
    </submittedName>
</protein>
<gene>
    <name evidence="1" type="ORF">CCM_00643</name>
</gene>
<keyword evidence="2" id="KW-1185">Reference proteome</keyword>
<evidence type="ECO:0000313" key="2">
    <source>
        <dbReference type="Proteomes" id="UP000001610"/>
    </source>
</evidence>
<dbReference type="GeneID" id="18162678"/>
<dbReference type="InParanoid" id="G3J575"/>
<dbReference type="AlphaFoldDB" id="G3J575"/>
<dbReference type="RefSeq" id="XP_006665866.1">
    <property type="nucleotide sequence ID" value="XM_006665803.1"/>
</dbReference>
<dbReference type="VEuPathDB" id="FungiDB:CCM_00643"/>
<dbReference type="Proteomes" id="UP000001610">
    <property type="component" value="Unassembled WGS sequence"/>
</dbReference>
<organism evidence="1 2">
    <name type="scientific">Cordyceps militaris (strain CM01)</name>
    <name type="common">Caterpillar fungus</name>
    <dbReference type="NCBI Taxonomy" id="983644"/>
    <lineage>
        <taxon>Eukaryota</taxon>
        <taxon>Fungi</taxon>
        <taxon>Dikarya</taxon>
        <taxon>Ascomycota</taxon>
        <taxon>Pezizomycotina</taxon>
        <taxon>Sordariomycetes</taxon>
        <taxon>Hypocreomycetidae</taxon>
        <taxon>Hypocreales</taxon>
        <taxon>Cordycipitaceae</taxon>
        <taxon>Cordyceps</taxon>
    </lineage>
</organism>
<dbReference type="KEGG" id="cmt:CCM_00643"/>
<reference evidence="1 2" key="1">
    <citation type="journal article" date="2011" name="Genome Biol.">
        <title>Genome sequence of the insect pathogenic fungus Cordyceps militaris, a valued traditional Chinese medicine.</title>
        <authorList>
            <person name="Zheng P."/>
            <person name="Xia Y."/>
            <person name="Xiao G."/>
            <person name="Xiong C."/>
            <person name="Hu X."/>
            <person name="Zhang S."/>
            <person name="Zheng H."/>
            <person name="Huang Y."/>
            <person name="Zhou Y."/>
            <person name="Wang S."/>
            <person name="Zhao G.P."/>
            <person name="Liu X."/>
            <person name="St Leger R.J."/>
            <person name="Wang C."/>
        </authorList>
    </citation>
    <scope>NUCLEOTIDE SEQUENCE [LARGE SCALE GENOMIC DNA]</scope>
    <source>
        <strain evidence="1 2">CM01</strain>
    </source>
</reference>
<name>G3J575_CORMM</name>
<proteinExistence type="predicted"/>
<sequence>MGMLEVAAHNNLAAAFSPATACLKASSKQLITTNISTNKMIENSSVAFRVPTESLGLAARRLADHQQLPAKWLRPEATLVFVCTSYSTPRWLDRVHSTARSCVDDEFDGFVHPAMRYMDSKDRHCGHGGYTSDIFSLKASNTRPASSPRDMSFPRSSQSYLMAVSNSSSGLETGWTGGTHADARGLTGATVECGTDVRGVARLK</sequence>
<evidence type="ECO:0000313" key="1">
    <source>
        <dbReference type="EMBL" id="EGX95989.1"/>
    </source>
</evidence>
<dbReference type="HOGENOM" id="CLU_1343188_0_0_1"/>
<accession>G3J575</accession>